<dbReference type="GO" id="GO:0006629">
    <property type="term" value="P:lipid metabolic process"/>
    <property type="evidence" value="ECO:0007669"/>
    <property type="project" value="UniProtKB-KW"/>
</dbReference>
<evidence type="ECO:0000313" key="4">
    <source>
        <dbReference type="Proteomes" id="UP000283374"/>
    </source>
</evidence>
<sequence length="296" mass="30528">MNVSDPRITRALVLAGAGAAGNAWELGLVAGLAAAGVDLTAADLVVGTSAGSTVAAQITSGTRPADLYAAVVAETPPAGPQPTRPPQASAQSFMDWSDTTIASSADAAEMRRRMGAAALEKDTPDDAGTTRWRATVAARLPRHDWPAQLVRLAAVDARTGEPVVLDRDSGVDLVDAVAASTSNGFAGTYGIGGQRLINGGYRRNENADLAAGYARVLVMSPFSGRTRHPLAWGMDLATQVDELRAGGSTVEVVFPDASAGDVFNARAMDPSTRPQAARGGYDQGRALAQQLAAFWG</sequence>
<dbReference type="RefSeq" id="WP_118768182.1">
    <property type="nucleotide sequence ID" value="NZ_QWKP01000216.1"/>
</dbReference>
<dbReference type="InterPro" id="IPR016035">
    <property type="entry name" value="Acyl_Trfase/lysoPLipase"/>
</dbReference>
<dbReference type="Gene3D" id="3.40.1090.10">
    <property type="entry name" value="Cytosolic phospholipase A2 catalytic domain"/>
    <property type="match status" value="1"/>
</dbReference>
<dbReference type="AlphaFoldDB" id="A0A413RIK4"/>
<dbReference type="EMBL" id="QWKP01000216">
    <property type="protein sequence ID" value="RHA38169.1"/>
    <property type="molecule type" value="Genomic_DNA"/>
</dbReference>
<dbReference type="Proteomes" id="UP000283374">
    <property type="component" value="Unassembled WGS sequence"/>
</dbReference>
<reference evidence="3 4" key="1">
    <citation type="submission" date="2018-08" db="EMBL/GenBank/DDBJ databases">
        <title>Cellulomonas rhizosphaerae sp. nov., a novel actinomycete isolated from soil.</title>
        <authorList>
            <person name="Tian Y."/>
        </authorList>
    </citation>
    <scope>NUCLEOTIDE SEQUENCE [LARGE SCALE GENOMIC DNA]</scope>
    <source>
        <strain evidence="3 4">NEAU-TCZ24</strain>
    </source>
</reference>
<gene>
    <name evidence="3" type="ORF">D1825_14810</name>
</gene>
<organism evidence="3 4">
    <name type="scientific">Cellulomonas rhizosphaerae</name>
    <dbReference type="NCBI Taxonomy" id="2293719"/>
    <lineage>
        <taxon>Bacteria</taxon>
        <taxon>Bacillati</taxon>
        <taxon>Actinomycetota</taxon>
        <taxon>Actinomycetes</taxon>
        <taxon>Micrococcales</taxon>
        <taxon>Cellulomonadaceae</taxon>
        <taxon>Cellulomonas</taxon>
    </lineage>
</organism>
<dbReference type="Pfam" id="PF01734">
    <property type="entry name" value="Patatin"/>
    <property type="match status" value="1"/>
</dbReference>
<keyword evidence="4" id="KW-1185">Reference proteome</keyword>
<protein>
    <submittedName>
        <fullName evidence="3">Patatin-like phospholipase family protein</fullName>
    </submittedName>
</protein>
<feature type="domain" description="PNPLA" evidence="2">
    <location>
        <begin position="12"/>
        <end position="210"/>
    </location>
</feature>
<dbReference type="SUPFAM" id="SSF52151">
    <property type="entry name" value="FabD/lysophospholipase-like"/>
    <property type="match status" value="1"/>
</dbReference>
<accession>A0A413RIK4</accession>
<evidence type="ECO:0000259" key="2">
    <source>
        <dbReference type="Pfam" id="PF01734"/>
    </source>
</evidence>
<evidence type="ECO:0000256" key="1">
    <source>
        <dbReference type="ARBA" id="ARBA00023098"/>
    </source>
</evidence>
<name>A0A413RIK4_9CELL</name>
<dbReference type="InterPro" id="IPR002641">
    <property type="entry name" value="PNPLA_dom"/>
</dbReference>
<proteinExistence type="predicted"/>
<comment type="caution">
    <text evidence="3">The sequence shown here is derived from an EMBL/GenBank/DDBJ whole genome shotgun (WGS) entry which is preliminary data.</text>
</comment>
<dbReference type="OrthoDB" id="2339873at2"/>
<keyword evidence="1" id="KW-0443">Lipid metabolism</keyword>
<evidence type="ECO:0000313" key="3">
    <source>
        <dbReference type="EMBL" id="RHA38169.1"/>
    </source>
</evidence>